<reference evidence="2 3" key="1">
    <citation type="journal article" date="2011" name="Science">
        <title>Comparative functional genomics of the fission yeasts.</title>
        <authorList>
            <person name="Rhind N."/>
            <person name="Chen Z."/>
            <person name="Yassour M."/>
            <person name="Thompson D.A."/>
            <person name="Haas B.J."/>
            <person name="Habib N."/>
            <person name="Wapinski I."/>
            <person name="Roy S."/>
            <person name="Lin M.F."/>
            <person name="Heiman D.I."/>
            <person name="Young S.K."/>
            <person name="Furuya K."/>
            <person name="Guo Y."/>
            <person name="Pidoux A."/>
            <person name="Chen H.M."/>
            <person name="Robbertse B."/>
            <person name="Goldberg J.M."/>
            <person name="Aoki K."/>
            <person name="Bayne E.H."/>
            <person name="Berlin A.M."/>
            <person name="Desjardins C.A."/>
            <person name="Dobbs E."/>
            <person name="Dukaj L."/>
            <person name="Fan L."/>
            <person name="FitzGerald M.G."/>
            <person name="French C."/>
            <person name="Gujja S."/>
            <person name="Hansen K."/>
            <person name="Keifenheim D."/>
            <person name="Levin J.Z."/>
            <person name="Mosher R.A."/>
            <person name="Mueller C.A."/>
            <person name="Pfiffner J."/>
            <person name="Priest M."/>
            <person name="Russ C."/>
            <person name="Smialowska A."/>
            <person name="Swoboda P."/>
            <person name="Sykes S.M."/>
            <person name="Vaughn M."/>
            <person name="Vengrova S."/>
            <person name="Yoder R."/>
            <person name="Zeng Q."/>
            <person name="Allshire R."/>
            <person name="Baulcombe D."/>
            <person name="Birren B.W."/>
            <person name="Brown W."/>
            <person name="Ekwall K."/>
            <person name="Kellis M."/>
            <person name="Leatherwood J."/>
            <person name="Levin H."/>
            <person name="Margalit H."/>
            <person name="Martienssen R."/>
            <person name="Nieduszynski C.A."/>
            <person name="Spatafora J.W."/>
            <person name="Friedman N."/>
            <person name="Dalgaard J.Z."/>
            <person name="Baumann P."/>
            <person name="Niki H."/>
            <person name="Regev A."/>
            <person name="Nusbaum C."/>
        </authorList>
    </citation>
    <scope>NUCLEOTIDE SEQUENCE [LARGE SCALE GENOMIC DNA]</scope>
    <source>
        <strain evidence="3">OY26 / ATCC MYA-4695 / CBS 11777 / NBRC 106824 / NRRL Y48691</strain>
    </source>
</reference>
<dbReference type="Pfam" id="PF09428">
    <property type="entry name" value="DUF2011"/>
    <property type="match status" value="1"/>
</dbReference>
<dbReference type="OMA" id="NVAFNLF"/>
<feature type="compositionally biased region" description="Basic and acidic residues" evidence="1">
    <location>
        <begin position="1"/>
        <end position="17"/>
    </location>
</feature>
<dbReference type="AlphaFoldDB" id="S9VR18"/>
<evidence type="ECO:0000313" key="2">
    <source>
        <dbReference type="EMBL" id="EPY50373.1"/>
    </source>
</evidence>
<sequence length="209" mass="24558">MEQVKISRKDLQQQKEEPEVEESSEAASKLLSQRLSSVFDFAVEPRAVEESPSANTLENVESNLSEAKSENEDENVAFNLFSDINTISLNDKEVIVNQGRPVEYYILQDSSERQARLHASVFTFEQLMKAKDESWPGCQKPHKVVNIKIDDEKKNRRWRPSKKRRIRMKILKEKEKQDKLRKTAFQKKGFSTKKFNSRPNPNWQRKRKF</sequence>
<feature type="region of interest" description="Disordered" evidence="1">
    <location>
        <begin position="1"/>
        <end position="27"/>
    </location>
</feature>
<organism evidence="2 3">
    <name type="scientific">Schizosaccharomyces cryophilus (strain OY26 / ATCC MYA-4695 / CBS 11777 / NBRC 106824 / NRRL Y48691)</name>
    <name type="common">Fission yeast</name>
    <dbReference type="NCBI Taxonomy" id="653667"/>
    <lineage>
        <taxon>Eukaryota</taxon>
        <taxon>Fungi</taxon>
        <taxon>Dikarya</taxon>
        <taxon>Ascomycota</taxon>
        <taxon>Taphrinomycotina</taxon>
        <taxon>Schizosaccharomycetes</taxon>
        <taxon>Schizosaccharomycetales</taxon>
        <taxon>Schizosaccharomycetaceae</taxon>
        <taxon>Schizosaccharomyces</taxon>
    </lineage>
</organism>
<accession>S9VR18</accession>
<protein>
    <submittedName>
        <fullName evidence="2">Fungal protein</fullName>
    </submittedName>
</protein>
<evidence type="ECO:0000313" key="3">
    <source>
        <dbReference type="Proteomes" id="UP000015464"/>
    </source>
</evidence>
<dbReference type="OrthoDB" id="5404355at2759"/>
<dbReference type="InterPro" id="IPR018555">
    <property type="entry name" value="C630.06c-like"/>
</dbReference>
<dbReference type="EMBL" id="KE546993">
    <property type="protein sequence ID" value="EPY50373.1"/>
    <property type="molecule type" value="Genomic_DNA"/>
</dbReference>
<dbReference type="STRING" id="653667.S9VR18"/>
<name>S9VR18_SCHCR</name>
<proteinExistence type="predicted"/>
<dbReference type="Proteomes" id="UP000015464">
    <property type="component" value="Unassembled WGS sequence"/>
</dbReference>
<keyword evidence="3" id="KW-1185">Reference proteome</keyword>
<dbReference type="HOGENOM" id="CLU_1441818_0_0_1"/>
<gene>
    <name evidence="2" type="ORF">SPOG_01131</name>
</gene>
<dbReference type="RefSeq" id="XP_013024857.1">
    <property type="nucleotide sequence ID" value="XM_013169403.1"/>
</dbReference>
<dbReference type="GeneID" id="25035462"/>
<feature type="compositionally biased region" description="Polar residues" evidence="1">
    <location>
        <begin position="193"/>
        <end position="203"/>
    </location>
</feature>
<feature type="region of interest" description="Disordered" evidence="1">
    <location>
        <begin position="175"/>
        <end position="209"/>
    </location>
</feature>
<evidence type="ECO:0000256" key="1">
    <source>
        <dbReference type="SAM" id="MobiDB-lite"/>
    </source>
</evidence>